<evidence type="ECO:0000313" key="1">
    <source>
        <dbReference type="EMBL" id="MFD2919732.1"/>
    </source>
</evidence>
<dbReference type="Proteomes" id="UP001597511">
    <property type="component" value="Unassembled WGS sequence"/>
</dbReference>
<proteinExistence type="predicted"/>
<keyword evidence="2" id="KW-1185">Reference proteome</keyword>
<protein>
    <recommendedName>
        <fullName evidence="3">Transposase</fullName>
    </recommendedName>
</protein>
<accession>A0ABW6A386</accession>
<dbReference type="EMBL" id="JBHUOZ010000002">
    <property type="protein sequence ID" value="MFD2919732.1"/>
    <property type="molecule type" value="Genomic_DNA"/>
</dbReference>
<gene>
    <name evidence="1" type="ORF">ACFS6H_08450</name>
</gene>
<organism evidence="1 2">
    <name type="scientific">Terrimonas rubra</name>
    <dbReference type="NCBI Taxonomy" id="1035890"/>
    <lineage>
        <taxon>Bacteria</taxon>
        <taxon>Pseudomonadati</taxon>
        <taxon>Bacteroidota</taxon>
        <taxon>Chitinophagia</taxon>
        <taxon>Chitinophagales</taxon>
        <taxon>Chitinophagaceae</taxon>
        <taxon>Terrimonas</taxon>
    </lineage>
</organism>
<dbReference type="RefSeq" id="WP_386097255.1">
    <property type="nucleotide sequence ID" value="NZ_JBHUOZ010000002.1"/>
</dbReference>
<name>A0ABW6A386_9BACT</name>
<evidence type="ECO:0008006" key="3">
    <source>
        <dbReference type="Google" id="ProtNLM"/>
    </source>
</evidence>
<sequence>MIPNKHYLTRKIQLRINHPDPVEKQQLYDKLYNWQYNTFRSANYIFTHQFLQDNIASLFYFKEGIKLKLASMLKDGEGVLTTSRLNTTYQVLAHYFKNKLPSDIYTGLNNRLVSDYNRERQHYINGKKSMPNYRQDIPMPVKGRNLRSLYWDEEARNLHFVLLGIPFCTVLGRGYDDKRILLQKITAGHATLCNSALQLKDRKIYLLATFEAVADGPVATNIVAEVNLSMDYPLQVKIEKHIYNIGNKEEFLHRRLAIQAAIKRAQAAAGYTSGGHGKKKKFSLVTKYKDAEKNYVVHKLHLYSRRLVDLCKKHAVSTILLLNHTDKQVALKEKENSFLLRNWSMSGLRDKIVYKARLAGMEVIEE</sequence>
<comment type="caution">
    <text evidence="1">The sequence shown here is derived from an EMBL/GenBank/DDBJ whole genome shotgun (WGS) entry which is preliminary data.</text>
</comment>
<evidence type="ECO:0000313" key="2">
    <source>
        <dbReference type="Proteomes" id="UP001597511"/>
    </source>
</evidence>
<reference evidence="2" key="1">
    <citation type="journal article" date="2019" name="Int. J. Syst. Evol. Microbiol.">
        <title>The Global Catalogue of Microorganisms (GCM) 10K type strain sequencing project: providing services to taxonomists for standard genome sequencing and annotation.</title>
        <authorList>
            <consortium name="The Broad Institute Genomics Platform"/>
            <consortium name="The Broad Institute Genome Sequencing Center for Infectious Disease"/>
            <person name="Wu L."/>
            <person name="Ma J."/>
        </authorList>
    </citation>
    <scope>NUCLEOTIDE SEQUENCE [LARGE SCALE GENOMIC DNA]</scope>
    <source>
        <strain evidence="2">KCTC 23299</strain>
    </source>
</reference>